<dbReference type="AlphaFoldDB" id="A0A6I8MXG1"/>
<dbReference type="Ensembl" id="ENSOANT00000072736.1">
    <property type="protein sequence ID" value="ENSOANP00000033389.1"/>
    <property type="gene ID" value="ENSOANG00000050573.1"/>
</dbReference>
<sequence>NHCLSPSLRHWLCPLGLGFLLLRVLLVAPRTSPGLRDILPPPPSLVLLPCYFIIIVSWGKRGRVGLGGGAEKERKKSEKGKKKLTQQVYHLFLPFRCAFLDMRRLLEPCWWIFFLKITSSVLHYVVCFPALTEGYVGGLHENSHGSSVQIRRRKASGDPYWAYTGKLC</sequence>
<reference evidence="2" key="2">
    <citation type="submission" date="2025-08" db="UniProtKB">
        <authorList>
            <consortium name="Ensembl"/>
        </authorList>
    </citation>
    <scope>IDENTIFICATION</scope>
    <source>
        <strain evidence="2">Glennie</strain>
    </source>
</reference>
<dbReference type="GeneTree" id="ENSGT00630000090979"/>
<proteinExistence type="predicted"/>
<keyword evidence="1" id="KW-0472">Membrane</keyword>
<name>A0A6I8MXG1_ORNAN</name>
<feature type="transmembrane region" description="Helical" evidence="1">
    <location>
        <begin position="109"/>
        <end position="131"/>
    </location>
</feature>
<evidence type="ECO:0000256" key="1">
    <source>
        <dbReference type="SAM" id="Phobius"/>
    </source>
</evidence>
<keyword evidence="1" id="KW-0812">Transmembrane</keyword>
<keyword evidence="3" id="KW-1185">Reference proteome</keyword>
<reference evidence="2" key="3">
    <citation type="submission" date="2025-09" db="UniProtKB">
        <authorList>
            <consortium name="Ensembl"/>
        </authorList>
    </citation>
    <scope>IDENTIFICATION</scope>
    <source>
        <strain evidence="2">Glennie</strain>
    </source>
</reference>
<feature type="transmembrane region" description="Helical" evidence="1">
    <location>
        <begin position="41"/>
        <end position="59"/>
    </location>
</feature>
<evidence type="ECO:0000313" key="2">
    <source>
        <dbReference type="Ensembl" id="ENSOANP00000033389.1"/>
    </source>
</evidence>
<dbReference type="InParanoid" id="A0A6I8MXG1"/>
<dbReference type="Proteomes" id="UP000002279">
    <property type="component" value="Chromosome X1"/>
</dbReference>
<keyword evidence="1" id="KW-1133">Transmembrane helix</keyword>
<protein>
    <submittedName>
        <fullName evidence="2">Uncharacterized protein</fullName>
    </submittedName>
</protein>
<feature type="transmembrane region" description="Helical" evidence="1">
    <location>
        <begin position="12"/>
        <end position="29"/>
    </location>
</feature>
<evidence type="ECO:0000313" key="3">
    <source>
        <dbReference type="Proteomes" id="UP000002279"/>
    </source>
</evidence>
<accession>A0A6I8MXG1</accession>
<reference evidence="2 3" key="1">
    <citation type="journal article" date="2008" name="Nature">
        <title>Genome analysis of the platypus reveals unique signatures of evolution.</title>
        <authorList>
            <person name="Warren W.C."/>
            <person name="Hillier L.W."/>
            <person name="Marshall Graves J.A."/>
            <person name="Birney E."/>
            <person name="Ponting C.P."/>
            <person name="Grutzner F."/>
            <person name="Belov K."/>
            <person name="Miller W."/>
            <person name="Clarke L."/>
            <person name="Chinwalla A.T."/>
            <person name="Yang S.P."/>
            <person name="Heger A."/>
            <person name="Locke D.P."/>
            <person name="Miethke P."/>
            <person name="Waters P.D."/>
            <person name="Veyrunes F."/>
            <person name="Fulton L."/>
            <person name="Fulton B."/>
            <person name="Graves T."/>
            <person name="Wallis J."/>
            <person name="Puente X.S."/>
            <person name="Lopez-Otin C."/>
            <person name="Ordonez G.R."/>
            <person name="Eichler E.E."/>
            <person name="Chen L."/>
            <person name="Cheng Z."/>
            <person name="Deakin J.E."/>
            <person name="Alsop A."/>
            <person name="Thompson K."/>
            <person name="Kirby P."/>
            <person name="Papenfuss A.T."/>
            <person name="Wakefield M.J."/>
            <person name="Olender T."/>
            <person name="Lancet D."/>
            <person name="Huttley G.A."/>
            <person name="Smit A.F."/>
            <person name="Pask A."/>
            <person name="Temple-Smith P."/>
            <person name="Batzer M.A."/>
            <person name="Walker J.A."/>
            <person name="Konkel M.K."/>
            <person name="Harris R.S."/>
            <person name="Whittington C.M."/>
            <person name="Wong E.S."/>
            <person name="Gemmell N.J."/>
            <person name="Buschiazzo E."/>
            <person name="Vargas Jentzsch I.M."/>
            <person name="Merkel A."/>
            <person name="Schmitz J."/>
            <person name="Zemann A."/>
            <person name="Churakov G."/>
            <person name="Kriegs J.O."/>
            <person name="Brosius J."/>
            <person name="Murchison E.P."/>
            <person name="Sachidanandam R."/>
            <person name="Smith C."/>
            <person name="Hannon G.J."/>
            <person name="Tsend-Ayush E."/>
            <person name="McMillan D."/>
            <person name="Attenborough R."/>
            <person name="Rens W."/>
            <person name="Ferguson-Smith M."/>
            <person name="Lefevre C.M."/>
            <person name="Sharp J.A."/>
            <person name="Nicholas K.R."/>
            <person name="Ray D.A."/>
            <person name="Kube M."/>
            <person name="Reinhardt R."/>
            <person name="Pringle T.H."/>
            <person name="Taylor J."/>
            <person name="Jones R.C."/>
            <person name="Nixon B."/>
            <person name="Dacheux J.L."/>
            <person name="Niwa H."/>
            <person name="Sekita Y."/>
            <person name="Huang X."/>
            <person name="Stark A."/>
            <person name="Kheradpour P."/>
            <person name="Kellis M."/>
            <person name="Flicek P."/>
            <person name="Chen Y."/>
            <person name="Webber C."/>
            <person name="Hardison R."/>
            <person name="Nelson J."/>
            <person name="Hallsworth-Pepin K."/>
            <person name="Delehaunty K."/>
            <person name="Markovic C."/>
            <person name="Minx P."/>
            <person name="Feng Y."/>
            <person name="Kremitzki C."/>
            <person name="Mitreva M."/>
            <person name="Glasscock J."/>
            <person name="Wylie T."/>
            <person name="Wohldmann P."/>
            <person name="Thiru P."/>
            <person name="Nhan M.N."/>
            <person name="Pohl C.S."/>
            <person name="Smith S.M."/>
            <person name="Hou S."/>
            <person name="Nefedov M."/>
            <person name="de Jong P.J."/>
            <person name="Renfree M.B."/>
            <person name="Mardis E.R."/>
            <person name="Wilson R.K."/>
        </authorList>
    </citation>
    <scope>NUCLEOTIDE SEQUENCE [LARGE SCALE GENOMIC DNA]</scope>
    <source>
        <strain evidence="2 3">Glennie</strain>
    </source>
</reference>
<dbReference type="Bgee" id="ENSOANG00000050573">
    <property type="expression patterns" value="Expressed in liver and 8 other cell types or tissues"/>
</dbReference>
<organism evidence="2 3">
    <name type="scientific">Ornithorhynchus anatinus</name>
    <name type="common">Duckbill platypus</name>
    <dbReference type="NCBI Taxonomy" id="9258"/>
    <lineage>
        <taxon>Eukaryota</taxon>
        <taxon>Metazoa</taxon>
        <taxon>Chordata</taxon>
        <taxon>Craniata</taxon>
        <taxon>Vertebrata</taxon>
        <taxon>Euteleostomi</taxon>
        <taxon>Mammalia</taxon>
        <taxon>Monotremata</taxon>
        <taxon>Ornithorhynchidae</taxon>
        <taxon>Ornithorhynchus</taxon>
    </lineage>
</organism>